<reference evidence="1" key="1">
    <citation type="journal article" date="2015" name="PeerJ">
        <title>First genomic representation of candidate bacterial phylum KSB3 points to enhanced environmental sensing as a trigger of wastewater bulking.</title>
        <authorList>
            <person name="Sekiguchi Y."/>
            <person name="Ohashi A."/>
            <person name="Parks D.H."/>
            <person name="Yamauchi T."/>
            <person name="Tyson G.W."/>
            <person name="Hugenholtz P."/>
        </authorList>
    </citation>
    <scope>NUCLEOTIDE SEQUENCE [LARGE SCALE GENOMIC DNA]</scope>
</reference>
<name>A0A0S6VXS9_9BACT</name>
<dbReference type="AlphaFoldDB" id="A0A0S6VXS9"/>
<keyword evidence="2" id="KW-1185">Reference proteome</keyword>
<evidence type="ECO:0000313" key="2">
    <source>
        <dbReference type="Proteomes" id="UP000030700"/>
    </source>
</evidence>
<dbReference type="Pfam" id="PF13711">
    <property type="entry name" value="DUF4160"/>
    <property type="match status" value="1"/>
</dbReference>
<dbReference type="STRING" id="1499966.U14_02088"/>
<evidence type="ECO:0008006" key="3">
    <source>
        <dbReference type="Google" id="ProtNLM"/>
    </source>
</evidence>
<sequence>MYWDDHSPPHFHAKYGNYEITVEIETGIVEGKFPRRALHHVLEWYELHREDLRKDWELCARQEAPETIQPLE</sequence>
<evidence type="ECO:0000313" key="1">
    <source>
        <dbReference type="EMBL" id="GAK50847.1"/>
    </source>
</evidence>
<dbReference type="EMBL" id="DF820456">
    <property type="protein sequence ID" value="GAK50847.1"/>
    <property type="molecule type" value="Genomic_DNA"/>
</dbReference>
<gene>
    <name evidence="1" type="ORF">U14_02088</name>
</gene>
<dbReference type="HOGENOM" id="CLU_162083_0_3_0"/>
<dbReference type="InterPro" id="IPR025427">
    <property type="entry name" value="DUF4160"/>
</dbReference>
<organism evidence="1">
    <name type="scientific">Candidatus Moduliflexus flocculans</name>
    <dbReference type="NCBI Taxonomy" id="1499966"/>
    <lineage>
        <taxon>Bacteria</taxon>
        <taxon>Candidatus Moduliflexota</taxon>
        <taxon>Candidatus Moduliflexia</taxon>
        <taxon>Candidatus Moduliflexales</taxon>
        <taxon>Candidatus Moduliflexaceae</taxon>
    </lineage>
</organism>
<proteinExistence type="predicted"/>
<accession>A0A0S6VXS9</accession>
<dbReference type="Proteomes" id="UP000030700">
    <property type="component" value="Unassembled WGS sequence"/>
</dbReference>
<protein>
    <recommendedName>
        <fullName evidence="3">Transcriptional regulator</fullName>
    </recommendedName>
</protein>